<keyword evidence="3" id="KW-0807">Transducer</keyword>
<dbReference type="PANTHER" id="PTHR43531:SF11">
    <property type="entry name" value="METHYL-ACCEPTING CHEMOTAXIS PROTEIN 3"/>
    <property type="match status" value="1"/>
</dbReference>
<proteinExistence type="inferred from homology"/>
<gene>
    <name evidence="9" type="ORF">ACFSJC_13810</name>
</gene>
<keyword evidence="10" id="KW-1185">Reference proteome</keyword>
<dbReference type="SMART" id="SM00283">
    <property type="entry name" value="MA"/>
    <property type="match status" value="1"/>
</dbReference>
<sequence length="651" mass="70390">MLSSMTMAKRLALGFSTVLVLLVVVGGLSFLTIDRASVGLSEYRGKAIRSSRMGEMQAVMLLARFEVKDFIHTHSAESVADFRRYVESTKAMLNEMSGLVQNPERKARLAQSLTDIETYSQSFDAMVSKTQESDRIEHEVLIVVGAQIEQRLNRMLESANESGDTDAVLSAARGLRYLLLARLNVRGFIATGAQDDADTANREWDAFVKQMETLDADLQDPSRRVLLAEIMRFKDDYSTAFGQLVGLVHDRDQIILGTLNTLGPKFAEDIDKVKASYREEQDALGSKLQAANDRAVVVIAILSALALLMGVLIAWWIVRVVMGQLGKDPAVIAEVTRQIAGGNLAVDFDQTGICGVYRDMSLMVEHLRQVVGEVRSGSDNLSSASTEVSATAQSLSQGATQQAASVEETSASIEELNASVQQNTENARVTNGIAKHSAEEARRGGEAVQRTVAAMREIASKIGLIEDIAYKTNLLALNAAIEAARAGEHGKGFTVVAAEVRKLAENSGATAQEIKKLATGSVTIAEEAGSLLEQMVPNIVKTADLIEEITAASGEQAAGIGQINEAMTQLDKATQQNASSSEELAATSQELSGQANQLQEIMSFFRMEGSDSRPVARPTPRLANTPNHRADDFANSSADLADFTHKDFERF</sequence>
<dbReference type="Gene3D" id="1.10.287.950">
    <property type="entry name" value="Methyl-accepting chemotaxis protein"/>
    <property type="match status" value="1"/>
</dbReference>
<dbReference type="Gene3D" id="1.20.1440.210">
    <property type="match status" value="1"/>
</dbReference>
<dbReference type="Pfam" id="PF00015">
    <property type="entry name" value="MCPsignal"/>
    <property type="match status" value="1"/>
</dbReference>
<feature type="domain" description="Methyl-accepting transducer" evidence="7">
    <location>
        <begin position="377"/>
        <end position="592"/>
    </location>
</feature>
<dbReference type="RefSeq" id="WP_386027548.1">
    <property type="nucleotide sequence ID" value="NZ_JBHUHX010000039.1"/>
</dbReference>
<evidence type="ECO:0000259" key="7">
    <source>
        <dbReference type="PROSITE" id="PS50111"/>
    </source>
</evidence>
<evidence type="ECO:0000256" key="3">
    <source>
        <dbReference type="PROSITE-ProRule" id="PRU00284"/>
    </source>
</evidence>
<evidence type="ECO:0000313" key="9">
    <source>
        <dbReference type="EMBL" id="MFD2112920.1"/>
    </source>
</evidence>
<feature type="domain" description="HBM" evidence="8">
    <location>
        <begin position="45"/>
        <end position="285"/>
    </location>
</feature>
<name>A0ABW4YA06_9GAMM</name>
<accession>A0ABW4YA06</accession>
<feature type="region of interest" description="Disordered" evidence="5">
    <location>
        <begin position="608"/>
        <end position="639"/>
    </location>
</feature>
<dbReference type="InterPro" id="IPR032255">
    <property type="entry name" value="HBM"/>
</dbReference>
<evidence type="ECO:0000256" key="5">
    <source>
        <dbReference type="SAM" id="MobiDB-lite"/>
    </source>
</evidence>
<dbReference type="SMART" id="SM01358">
    <property type="entry name" value="HBM"/>
    <property type="match status" value="1"/>
</dbReference>
<dbReference type="InterPro" id="IPR051310">
    <property type="entry name" value="MCP_chemotaxis"/>
</dbReference>
<evidence type="ECO:0000256" key="4">
    <source>
        <dbReference type="SAM" id="Coils"/>
    </source>
</evidence>
<evidence type="ECO:0000256" key="6">
    <source>
        <dbReference type="SAM" id="Phobius"/>
    </source>
</evidence>
<keyword evidence="6" id="KW-1133">Transmembrane helix</keyword>
<feature type="transmembrane region" description="Helical" evidence="6">
    <location>
        <begin position="295"/>
        <end position="318"/>
    </location>
</feature>
<dbReference type="EMBL" id="JBHUHX010000039">
    <property type="protein sequence ID" value="MFD2112920.1"/>
    <property type="molecule type" value="Genomic_DNA"/>
</dbReference>
<feature type="coiled-coil region" evidence="4">
    <location>
        <begin position="563"/>
        <end position="590"/>
    </location>
</feature>
<evidence type="ECO:0000313" key="10">
    <source>
        <dbReference type="Proteomes" id="UP001597337"/>
    </source>
</evidence>
<keyword evidence="4" id="KW-0175">Coiled coil</keyword>
<keyword evidence="6" id="KW-0472">Membrane</keyword>
<organism evidence="9 10">
    <name type="scientific">Thiorhodococcus fuscus</name>
    <dbReference type="NCBI Taxonomy" id="527200"/>
    <lineage>
        <taxon>Bacteria</taxon>
        <taxon>Pseudomonadati</taxon>
        <taxon>Pseudomonadota</taxon>
        <taxon>Gammaproteobacteria</taxon>
        <taxon>Chromatiales</taxon>
        <taxon>Chromatiaceae</taxon>
        <taxon>Thiorhodococcus</taxon>
    </lineage>
</organism>
<evidence type="ECO:0000256" key="2">
    <source>
        <dbReference type="ARBA" id="ARBA00029447"/>
    </source>
</evidence>
<protein>
    <submittedName>
        <fullName evidence="9">Methyl-accepting chemotaxis protein</fullName>
    </submittedName>
</protein>
<dbReference type="PROSITE" id="PS51753">
    <property type="entry name" value="HBM"/>
    <property type="match status" value="1"/>
</dbReference>
<evidence type="ECO:0000256" key="1">
    <source>
        <dbReference type="ARBA" id="ARBA00022500"/>
    </source>
</evidence>
<comment type="similarity">
    <text evidence="2">Belongs to the methyl-accepting chemotaxis (MCP) protein family.</text>
</comment>
<dbReference type="SUPFAM" id="SSF58104">
    <property type="entry name" value="Methyl-accepting chemotaxis protein (MCP) signaling domain"/>
    <property type="match status" value="1"/>
</dbReference>
<keyword evidence="1" id="KW-0145">Chemotaxis</keyword>
<evidence type="ECO:0000259" key="8">
    <source>
        <dbReference type="PROSITE" id="PS51753"/>
    </source>
</evidence>
<dbReference type="InterPro" id="IPR004089">
    <property type="entry name" value="MCPsignal_dom"/>
</dbReference>
<dbReference type="Proteomes" id="UP001597337">
    <property type="component" value="Unassembled WGS sequence"/>
</dbReference>
<comment type="caution">
    <text evidence="9">The sequence shown here is derived from an EMBL/GenBank/DDBJ whole genome shotgun (WGS) entry which is preliminary data.</text>
</comment>
<keyword evidence="6" id="KW-0812">Transmembrane</keyword>
<dbReference type="PANTHER" id="PTHR43531">
    <property type="entry name" value="PROTEIN ICFG"/>
    <property type="match status" value="1"/>
</dbReference>
<reference evidence="10" key="1">
    <citation type="journal article" date="2019" name="Int. J. Syst. Evol. Microbiol.">
        <title>The Global Catalogue of Microorganisms (GCM) 10K type strain sequencing project: providing services to taxonomists for standard genome sequencing and annotation.</title>
        <authorList>
            <consortium name="The Broad Institute Genomics Platform"/>
            <consortium name="The Broad Institute Genome Sequencing Center for Infectious Disease"/>
            <person name="Wu L."/>
            <person name="Ma J."/>
        </authorList>
    </citation>
    <scope>NUCLEOTIDE SEQUENCE [LARGE SCALE GENOMIC DNA]</scope>
    <source>
        <strain evidence="10">KACC 12597</strain>
    </source>
</reference>
<dbReference type="PROSITE" id="PS50111">
    <property type="entry name" value="CHEMOTAXIS_TRANSDUC_2"/>
    <property type="match status" value="1"/>
</dbReference>